<dbReference type="EMBL" id="RJSE01000005">
    <property type="protein sequence ID" value="RNL64309.1"/>
    <property type="molecule type" value="Genomic_DNA"/>
</dbReference>
<dbReference type="PRINTS" id="PR00080">
    <property type="entry name" value="SDRFAMILY"/>
</dbReference>
<dbReference type="Proteomes" id="UP000267128">
    <property type="component" value="Unassembled WGS sequence"/>
</dbReference>
<proteinExistence type="inferred from homology"/>
<evidence type="ECO:0000256" key="1">
    <source>
        <dbReference type="ARBA" id="ARBA00006484"/>
    </source>
</evidence>
<keyword evidence="6" id="KW-1185">Reference proteome</keyword>
<keyword evidence="3" id="KW-0560">Oxidoreductase</keyword>
<dbReference type="SUPFAM" id="SSF51735">
    <property type="entry name" value="NAD(P)-binding Rossmann-fold domains"/>
    <property type="match status" value="1"/>
</dbReference>
<dbReference type="AlphaFoldDB" id="A0A3N0CLU9"/>
<evidence type="ECO:0000256" key="3">
    <source>
        <dbReference type="ARBA" id="ARBA00023002"/>
    </source>
</evidence>
<keyword evidence="2" id="KW-0521">NADP</keyword>
<dbReference type="OrthoDB" id="9781117at2"/>
<dbReference type="PANTHER" id="PTHR43490">
    <property type="entry name" value="(+)-NEOMENTHOL DEHYDROGENASE"/>
    <property type="match status" value="1"/>
</dbReference>
<organism evidence="5 6">
    <name type="scientific">Nocardioides marmoriginsengisoli</name>
    <dbReference type="NCBI Taxonomy" id="661483"/>
    <lineage>
        <taxon>Bacteria</taxon>
        <taxon>Bacillati</taxon>
        <taxon>Actinomycetota</taxon>
        <taxon>Actinomycetes</taxon>
        <taxon>Propionibacteriales</taxon>
        <taxon>Nocardioidaceae</taxon>
        <taxon>Nocardioides</taxon>
    </lineage>
</organism>
<name>A0A3N0CLU9_9ACTN</name>
<dbReference type="Gene3D" id="3.40.50.720">
    <property type="entry name" value="NAD(P)-binding Rossmann-like Domain"/>
    <property type="match status" value="1"/>
</dbReference>
<protein>
    <submittedName>
        <fullName evidence="5">SDR family NAD(P)-dependent oxidoreductase</fullName>
    </submittedName>
</protein>
<dbReference type="Pfam" id="PF00106">
    <property type="entry name" value="adh_short"/>
    <property type="match status" value="1"/>
</dbReference>
<comment type="caution">
    <text evidence="5">The sequence shown here is derived from an EMBL/GenBank/DDBJ whole genome shotgun (WGS) entry which is preliminary data.</text>
</comment>
<dbReference type="PANTHER" id="PTHR43490:SF99">
    <property type="entry name" value="SHORT-CHAIN DEHYDROGENASE_REDUCTASE"/>
    <property type="match status" value="1"/>
</dbReference>
<dbReference type="RefSeq" id="WP_123226885.1">
    <property type="nucleotide sequence ID" value="NZ_RJSE01000005.1"/>
</dbReference>
<accession>A0A3N0CLU9</accession>
<dbReference type="GO" id="GO:0016491">
    <property type="term" value="F:oxidoreductase activity"/>
    <property type="evidence" value="ECO:0007669"/>
    <property type="project" value="UniProtKB-KW"/>
</dbReference>
<gene>
    <name evidence="5" type="ORF">EFK50_07220</name>
</gene>
<dbReference type="InterPro" id="IPR036291">
    <property type="entry name" value="NAD(P)-bd_dom_sf"/>
</dbReference>
<evidence type="ECO:0000256" key="4">
    <source>
        <dbReference type="RuleBase" id="RU000363"/>
    </source>
</evidence>
<evidence type="ECO:0000313" key="6">
    <source>
        <dbReference type="Proteomes" id="UP000267128"/>
    </source>
</evidence>
<sequence length="250" mass="25559">MTTTTTKLALITGGNRGLGLATAHLLGAAGATVLIGARDERSGHDAVVELRERGILAIAVPLDVDSPASVEAAVARVDREFGRLDILVNNAGILPEATTADATTPLDLDLFRRTFQTNLFGAVAVTQAFLPLLERSRAGRIVNVSSTMGSLADQTDPASPYYDLVVPAYQASKAALNGLTIALAKNLAAGTTKVNSVCPGWVQTDLGGPDNRAAAPTTALAAAEVVVAAALLDEAGPSGSFFDAAGPVAW</sequence>
<dbReference type="InterPro" id="IPR002347">
    <property type="entry name" value="SDR_fam"/>
</dbReference>
<dbReference type="PRINTS" id="PR00081">
    <property type="entry name" value="GDHRDH"/>
</dbReference>
<evidence type="ECO:0000256" key="2">
    <source>
        <dbReference type="ARBA" id="ARBA00022857"/>
    </source>
</evidence>
<evidence type="ECO:0000313" key="5">
    <source>
        <dbReference type="EMBL" id="RNL64309.1"/>
    </source>
</evidence>
<reference evidence="5 6" key="1">
    <citation type="submission" date="2018-11" db="EMBL/GenBank/DDBJ databases">
        <authorList>
            <person name="Li F."/>
        </authorList>
    </citation>
    <scope>NUCLEOTIDE SEQUENCE [LARGE SCALE GENOMIC DNA]</scope>
    <source>
        <strain evidence="5 6">Gsoil 097</strain>
    </source>
</reference>
<comment type="similarity">
    <text evidence="1 4">Belongs to the short-chain dehydrogenases/reductases (SDR) family.</text>
</comment>